<gene>
    <name evidence="10" type="ORF">H3H51_09965</name>
</gene>
<keyword evidence="5 8" id="KW-0564">Palmitate</keyword>
<evidence type="ECO:0000256" key="9">
    <source>
        <dbReference type="SAM" id="MobiDB-lite"/>
    </source>
</evidence>
<dbReference type="InterPro" id="IPR010131">
    <property type="entry name" value="MdtP/NodT-like"/>
</dbReference>
<dbReference type="Gene3D" id="1.20.1600.10">
    <property type="entry name" value="Outer membrane efflux proteins (OEP)"/>
    <property type="match status" value="1"/>
</dbReference>
<evidence type="ECO:0000256" key="8">
    <source>
        <dbReference type="RuleBase" id="RU362097"/>
    </source>
</evidence>
<feature type="signal peptide" evidence="8">
    <location>
        <begin position="1"/>
        <end position="22"/>
    </location>
</feature>
<keyword evidence="6" id="KW-0998">Cell outer membrane</keyword>
<keyword evidence="4 8" id="KW-0812">Transmembrane</keyword>
<dbReference type="PANTHER" id="PTHR30203">
    <property type="entry name" value="OUTER MEMBRANE CATION EFFLUX PROTEIN"/>
    <property type="match status" value="1"/>
</dbReference>
<dbReference type="PANTHER" id="PTHR30203:SF32">
    <property type="entry name" value="CATION EFFLUX SYSTEM PROTEIN CUSC"/>
    <property type="match status" value="1"/>
</dbReference>
<evidence type="ECO:0000256" key="1">
    <source>
        <dbReference type="ARBA" id="ARBA00004459"/>
    </source>
</evidence>
<evidence type="ECO:0000256" key="2">
    <source>
        <dbReference type="ARBA" id="ARBA00007613"/>
    </source>
</evidence>
<dbReference type="EMBL" id="JACJUD010000003">
    <property type="protein sequence ID" value="MBB2495343.1"/>
    <property type="molecule type" value="Genomic_DNA"/>
</dbReference>
<dbReference type="GO" id="GO:0015562">
    <property type="term" value="F:efflux transmembrane transporter activity"/>
    <property type="evidence" value="ECO:0007669"/>
    <property type="project" value="InterPro"/>
</dbReference>
<feature type="compositionally biased region" description="Polar residues" evidence="9">
    <location>
        <begin position="101"/>
        <end position="120"/>
    </location>
</feature>
<keyword evidence="7 8" id="KW-0449">Lipoprotein</keyword>
<dbReference type="InterPro" id="IPR003423">
    <property type="entry name" value="OMP_efflux"/>
</dbReference>
<dbReference type="AlphaFoldDB" id="A0A7W4LLJ2"/>
<name>A0A7W4LLJ2_9GAMM</name>
<evidence type="ECO:0000256" key="6">
    <source>
        <dbReference type="ARBA" id="ARBA00023237"/>
    </source>
</evidence>
<evidence type="ECO:0000256" key="5">
    <source>
        <dbReference type="ARBA" id="ARBA00023139"/>
    </source>
</evidence>
<proteinExistence type="inferred from homology"/>
<comment type="similarity">
    <text evidence="2 8">Belongs to the outer membrane factor (OMF) (TC 1.B.17) family.</text>
</comment>
<evidence type="ECO:0000256" key="4">
    <source>
        <dbReference type="ARBA" id="ARBA00022692"/>
    </source>
</evidence>
<reference evidence="10 11" key="1">
    <citation type="submission" date="2020-08" db="EMBL/GenBank/DDBJ databases">
        <authorList>
            <person name="Kim C.M."/>
        </authorList>
    </citation>
    <scope>NUCLEOTIDE SEQUENCE [LARGE SCALE GENOMIC DNA]</scope>
    <source>
        <strain evidence="10 11">UL070</strain>
    </source>
</reference>
<feature type="region of interest" description="Disordered" evidence="9">
    <location>
        <begin position="100"/>
        <end position="120"/>
    </location>
</feature>
<dbReference type="NCBIfam" id="TIGR01845">
    <property type="entry name" value="outer_NodT"/>
    <property type="match status" value="1"/>
</dbReference>
<keyword evidence="8" id="KW-0472">Membrane</keyword>
<comment type="caution">
    <text evidence="10">The sequence shown here is derived from an EMBL/GenBank/DDBJ whole genome shotgun (WGS) entry which is preliminary data.</text>
</comment>
<keyword evidence="8" id="KW-0732">Signal</keyword>
<evidence type="ECO:0000256" key="3">
    <source>
        <dbReference type="ARBA" id="ARBA00022452"/>
    </source>
</evidence>
<keyword evidence="11" id="KW-1185">Reference proteome</keyword>
<keyword evidence="3 8" id="KW-1134">Transmembrane beta strand</keyword>
<comment type="subcellular location">
    <subcellularLocation>
        <location evidence="1 8">Cell outer membrane</location>
        <topology evidence="1 8">Lipid-anchor</topology>
    </subcellularLocation>
</comment>
<evidence type="ECO:0000313" key="11">
    <source>
        <dbReference type="Proteomes" id="UP000542720"/>
    </source>
</evidence>
<dbReference type="GO" id="GO:0009279">
    <property type="term" value="C:cell outer membrane"/>
    <property type="evidence" value="ECO:0007669"/>
    <property type="project" value="UniProtKB-SubCell"/>
</dbReference>
<dbReference type="PROSITE" id="PS51257">
    <property type="entry name" value="PROKAR_LIPOPROTEIN"/>
    <property type="match status" value="1"/>
</dbReference>
<dbReference type="Gene3D" id="2.20.200.10">
    <property type="entry name" value="Outer membrane efflux proteins (OEP)"/>
    <property type="match status" value="1"/>
</dbReference>
<dbReference type="SUPFAM" id="SSF56954">
    <property type="entry name" value="Outer membrane efflux proteins (OEP)"/>
    <property type="match status" value="1"/>
</dbReference>
<dbReference type="Proteomes" id="UP000542720">
    <property type="component" value="Unassembled WGS sequence"/>
</dbReference>
<evidence type="ECO:0000313" key="10">
    <source>
        <dbReference type="EMBL" id="MBB2495343.1"/>
    </source>
</evidence>
<organism evidence="10 11">
    <name type="scientific">Aquipseudomonas ullengensis</name>
    <dbReference type="NCBI Taxonomy" id="2759166"/>
    <lineage>
        <taxon>Bacteria</taxon>
        <taxon>Pseudomonadati</taxon>
        <taxon>Pseudomonadota</taxon>
        <taxon>Gammaproteobacteria</taxon>
        <taxon>Pseudomonadales</taxon>
        <taxon>Pseudomonadaceae</taxon>
        <taxon>Aquipseudomonas</taxon>
    </lineage>
</organism>
<dbReference type="Pfam" id="PF02321">
    <property type="entry name" value="OEP"/>
    <property type="match status" value="2"/>
</dbReference>
<evidence type="ECO:0000256" key="7">
    <source>
        <dbReference type="ARBA" id="ARBA00023288"/>
    </source>
</evidence>
<feature type="chain" id="PRO_5031603170" evidence="8">
    <location>
        <begin position="23"/>
        <end position="464"/>
    </location>
</feature>
<protein>
    <submittedName>
        <fullName evidence="10">Efflux transporter outer membrane subunit</fullName>
    </submittedName>
</protein>
<accession>A0A7W4LLJ2</accession>
<sequence>MIALSRFFPLLPALLLAGCVNLAPTYEQPQAPVPSQWTASGLGETRADIGWKGFFLDARLRQVIEQALGNNRDLRVAALNVDKARAQYRIQRATLLPSVSAGVSGSHSRTPASVSGADSASTSHQYSAELGFSSYELDLFGRVRNLSDAALESYLALEQTQRSTQISLVAEVANAWLTLAADRALLQLAEETLASQQASYSLQQRSHALGNTSGLALAQAQSTVESARGDVASYQSQIQQDRNALNLLVGDTVADALLPAGLGSDSAQLLEIPAALPSSVLQQRPDVLAAEHELKAANADIGAARAAFFPSISLTAAAGSSSTALNNLFSGGSGAWSFAPSISLPLFDGGTNRANLDVAKSDQAIQLATYEQTLQSAFREVADALAVRSTLEQRLDAQLALTDATDKSYQLSDALYRNGASSYLEALDAQRSLYAARQDLISLQLTEQSNRITLYKVLGGGFAE</sequence>
<dbReference type="RefSeq" id="WP_183088896.1">
    <property type="nucleotide sequence ID" value="NZ_JACJUD010000003.1"/>
</dbReference>